<organism evidence="8">
    <name type="scientific">bioreactor metagenome</name>
    <dbReference type="NCBI Taxonomy" id="1076179"/>
    <lineage>
        <taxon>unclassified sequences</taxon>
        <taxon>metagenomes</taxon>
        <taxon>ecological metagenomes</taxon>
    </lineage>
</organism>
<comment type="subcellular location">
    <subcellularLocation>
        <location evidence="1">Cell membrane</location>
        <topology evidence="1">Multi-pass membrane protein</topology>
    </subcellularLocation>
</comment>
<feature type="transmembrane region" description="Helical" evidence="6">
    <location>
        <begin position="69"/>
        <end position="89"/>
    </location>
</feature>
<dbReference type="EMBL" id="VSSQ01018945">
    <property type="protein sequence ID" value="MPM62586.1"/>
    <property type="molecule type" value="Genomic_DNA"/>
</dbReference>
<dbReference type="InterPro" id="IPR032816">
    <property type="entry name" value="VTT_dom"/>
</dbReference>
<keyword evidence="2" id="KW-1003">Cell membrane</keyword>
<keyword evidence="5 6" id="KW-0472">Membrane</keyword>
<keyword evidence="4 6" id="KW-1133">Transmembrane helix</keyword>
<feature type="domain" description="VTT" evidence="7">
    <location>
        <begin position="68"/>
        <end position="177"/>
    </location>
</feature>
<reference evidence="8" key="1">
    <citation type="submission" date="2019-08" db="EMBL/GenBank/DDBJ databases">
        <authorList>
            <person name="Kucharzyk K."/>
            <person name="Murdoch R.W."/>
            <person name="Higgins S."/>
            <person name="Loffler F."/>
        </authorList>
    </citation>
    <scope>NUCLEOTIDE SEQUENCE</scope>
</reference>
<sequence length="218" mass="24544">MPWRRKPTRTDLICMSWIGFLGVFSLAMLPLRAWLLGAPERLPWLVGLLGSRSGTTLLGSVIRVGTDLPFVWPILLGTLMSIKLDWTYWWAGKLWGRGMIEVWAGKSERATRNYARAERWAYKLGWVGIFVAYVPIPLPLTGVIFVLAGAQGMSWKKFMLLDFASCLLWMIGFFSFGFLVGEPAVRVLAFYSKFANYVAIALVVAVVVLTFVRSSRKA</sequence>
<evidence type="ECO:0000313" key="8">
    <source>
        <dbReference type="EMBL" id="MPM62586.1"/>
    </source>
</evidence>
<feature type="transmembrane region" description="Helical" evidence="6">
    <location>
        <begin position="194"/>
        <end position="212"/>
    </location>
</feature>
<gene>
    <name evidence="8" type="ORF">SDC9_109461</name>
</gene>
<feature type="transmembrane region" description="Helical" evidence="6">
    <location>
        <begin position="160"/>
        <end position="179"/>
    </location>
</feature>
<comment type="caution">
    <text evidence="8">The sequence shown here is derived from an EMBL/GenBank/DDBJ whole genome shotgun (WGS) entry which is preliminary data.</text>
</comment>
<dbReference type="PANTHER" id="PTHR42709">
    <property type="entry name" value="ALKALINE PHOSPHATASE LIKE PROTEIN"/>
    <property type="match status" value="1"/>
</dbReference>
<dbReference type="Pfam" id="PF09335">
    <property type="entry name" value="VTT_dom"/>
    <property type="match status" value="1"/>
</dbReference>
<name>A0A645BBW2_9ZZZZ</name>
<dbReference type="PANTHER" id="PTHR42709:SF6">
    <property type="entry name" value="UNDECAPRENYL PHOSPHATE TRANSPORTER A"/>
    <property type="match status" value="1"/>
</dbReference>
<feature type="transmembrane region" description="Helical" evidence="6">
    <location>
        <begin position="12"/>
        <end position="36"/>
    </location>
</feature>
<keyword evidence="3 6" id="KW-0812">Transmembrane</keyword>
<dbReference type="AlphaFoldDB" id="A0A645BBW2"/>
<evidence type="ECO:0000259" key="7">
    <source>
        <dbReference type="Pfam" id="PF09335"/>
    </source>
</evidence>
<accession>A0A645BBW2</accession>
<evidence type="ECO:0000256" key="4">
    <source>
        <dbReference type="ARBA" id="ARBA00022989"/>
    </source>
</evidence>
<evidence type="ECO:0000256" key="3">
    <source>
        <dbReference type="ARBA" id="ARBA00022692"/>
    </source>
</evidence>
<dbReference type="GO" id="GO:0005886">
    <property type="term" value="C:plasma membrane"/>
    <property type="evidence" value="ECO:0007669"/>
    <property type="project" value="UniProtKB-SubCell"/>
</dbReference>
<proteinExistence type="predicted"/>
<evidence type="ECO:0000256" key="2">
    <source>
        <dbReference type="ARBA" id="ARBA00022475"/>
    </source>
</evidence>
<evidence type="ECO:0000256" key="5">
    <source>
        <dbReference type="ARBA" id="ARBA00023136"/>
    </source>
</evidence>
<feature type="transmembrane region" description="Helical" evidence="6">
    <location>
        <begin position="124"/>
        <end position="148"/>
    </location>
</feature>
<dbReference type="InterPro" id="IPR051311">
    <property type="entry name" value="DedA_domain"/>
</dbReference>
<evidence type="ECO:0000256" key="6">
    <source>
        <dbReference type="SAM" id="Phobius"/>
    </source>
</evidence>
<protein>
    <recommendedName>
        <fullName evidence="7">VTT domain-containing protein</fullName>
    </recommendedName>
</protein>
<evidence type="ECO:0000256" key="1">
    <source>
        <dbReference type="ARBA" id="ARBA00004651"/>
    </source>
</evidence>